<dbReference type="EMBL" id="KZ859056">
    <property type="protein sequence ID" value="RDW23960.1"/>
    <property type="molecule type" value="Genomic_DNA"/>
</dbReference>
<dbReference type="VEuPathDB" id="FungiDB:YALI1_E39210g"/>
<dbReference type="Proteomes" id="UP000182444">
    <property type="component" value="Chromosome 1E"/>
</dbReference>
<dbReference type="EMBL" id="CP017557">
    <property type="protein sequence ID" value="AOW06319.1"/>
    <property type="molecule type" value="Genomic_DNA"/>
</dbReference>
<dbReference type="InterPro" id="IPR031322">
    <property type="entry name" value="Shikimate/glucono_kinase"/>
</dbReference>
<dbReference type="GeneID" id="2912555"/>
<evidence type="ECO:0000313" key="4">
    <source>
        <dbReference type="Proteomes" id="UP000256601"/>
    </source>
</evidence>
<dbReference type="Pfam" id="PF01202">
    <property type="entry name" value="SKI"/>
    <property type="match status" value="1"/>
</dbReference>
<evidence type="ECO:0000313" key="3">
    <source>
        <dbReference type="Proteomes" id="UP000182444"/>
    </source>
</evidence>
<dbReference type="VEuPathDB" id="FungiDB:YALI0_E33011g"/>
<accession>A0A1H6PKC1</accession>
<evidence type="ECO:0000313" key="1">
    <source>
        <dbReference type="EMBL" id="AOW06319.1"/>
    </source>
</evidence>
<dbReference type="KEGG" id="yli:2912555"/>
<dbReference type="Gene3D" id="3.40.50.300">
    <property type="entry name" value="P-loop containing nucleotide triphosphate hydrolases"/>
    <property type="match status" value="1"/>
</dbReference>
<evidence type="ECO:0000313" key="2">
    <source>
        <dbReference type="EMBL" id="RDW23960.1"/>
    </source>
</evidence>
<dbReference type="Proteomes" id="UP000256601">
    <property type="component" value="Unassembled WGS sequence"/>
</dbReference>
<dbReference type="PANTHER" id="PTHR37816:SF2">
    <property type="entry name" value="DNA TOPOLOGY MODULATION PROTEIN FLAR-RELATED PROTEIN"/>
    <property type="match status" value="1"/>
</dbReference>
<name>A0A1H6PKC1_YARLL</name>
<reference evidence="1 3" key="1">
    <citation type="journal article" date="2016" name="PLoS ONE">
        <title>Sequence Assembly of Yarrowia lipolytica Strain W29/CLIB89 Shows Transposable Element Diversity.</title>
        <authorList>
            <person name="Magnan C."/>
            <person name="Yu J."/>
            <person name="Chang I."/>
            <person name="Jahn E."/>
            <person name="Kanomata Y."/>
            <person name="Wu J."/>
            <person name="Zeller M."/>
            <person name="Oakes M."/>
            <person name="Baldi P."/>
            <person name="Sandmeyer S."/>
        </authorList>
    </citation>
    <scope>NUCLEOTIDE SEQUENCE [LARGE SCALE GENOMIC DNA]</scope>
    <source>
        <strain evidence="1">CLIB89</strain>
        <strain evidence="3">CLIB89(W29)</strain>
    </source>
</reference>
<reference evidence="2 4" key="2">
    <citation type="submission" date="2018-07" db="EMBL/GenBank/DDBJ databases">
        <title>Draft Genome Assemblies for Five Robust Yarrowia lipolytica Strains Exhibiting High Lipid Production and Pentose Sugar Utilization and Sugar Alcohol Secretion from Undetoxified Lignocellulosic Biomass Hydrolysates.</title>
        <authorList>
            <consortium name="DOE Joint Genome Institute"/>
            <person name="Walker C."/>
            <person name="Ryu S."/>
            <person name="Na H."/>
            <person name="Zane M."/>
            <person name="LaButti K."/>
            <person name="Lipzen A."/>
            <person name="Haridas S."/>
            <person name="Barry K."/>
            <person name="Grigoriev I.V."/>
            <person name="Quarterman J."/>
            <person name="Slininger P."/>
            <person name="Dien B."/>
            <person name="Trinh C.T."/>
        </authorList>
    </citation>
    <scope>NUCLEOTIDE SEQUENCE [LARGE SCALE GENOMIC DNA]</scope>
    <source>
        <strain evidence="2 4">YB392</strain>
    </source>
</reference>
<organism evidence="1 3">
    <name type="scientific">Yarrowia lipolytica</name>
    <name type="common">Candida lipolytica</name>
    <dbReference type="NCBI Taxonomy" id="4952"/>
    <lineage>
        <taxon>Eukaryota</taxon>
        <taxon>Fungi</taxon>
        <taxon>Dikarya</taxon>
        <taxon>Ascomycota</taxon>
        <taxon>Saccharomycotina</taxon>
        <taxon>Dipodascomycetes</taxon>
        <taxon>Dipodascales</taxon>
        <taxon>Dipodascales incertae sedis</taxon>
        <taxon>Yarrowia</taxon>
    </lineage>
</organism>
<proteinExistence type="predicted"/>
<protein>
    <submittedName>
        <fullName evidence="1">Uncharacterized protein</fullName>
    </submittedName>
</protein>
<dbReference type="InterPro" id="IPR052922">
    <property type="entry name" value="Cytidylate_Kinase-2"/>
</dbReference>
<dbReference type="SUPFAM" id="SSF52540">
    <property type="entry name" value="P-loop containing nucleoside triphosphate hydrolases"/>
    <property type="match status" value="1"/>
</dbReference>
<dbReference type="InterPro" id="IPR027417">
    <property type="entry name" value="P-loop_NTPase"/>
</dbReference>
<gene>
    <name evidence="2" type="ORF">B0I71DRAFT_135091</name>
    <name evidence="1" type="ORF">YALI1_E39210g</name>
</gene>
<dbReference type="PANTHER" id="PTHR37816">
    <property type="entry name" value="YALI0E33011P"/>
    <property type="match status" value="1"/>
</dbReference>
<dbReference type="eggNOG" id="ENOG502T2JT">
    <property type="taxonomic scope" value="Eukaryota"/>
</dbReference>
<sequence>MQSRIEDLLKMYRTTLHKDSPTTPNHSQLLFVLTNHNSLIVFVSHHAALFIMIIHTVGASGSGTTTTGKALAEKLGIPCYDGDDYFWLEGTAEPYSVKRDEEERDNMLLRDMAKQPDCVVAGSMPTWSNKITSQFDCIVFLELPLDVRMARLRNREEQRYGDTLRTDPAMGLKSENFLSWAESLSYPHCTSSRGHDYHLRWLDNCGVPVLKLGDMTVDERVDEIIRFTKSTSTIA</sequence>
<dbReference type="AlphaFoldDB" id="A0A1H6PKC1"/>